<accession>A0AAD7MJP7</accession>
<evidence type="ECO:0000256" key="2">
    <source>
        <dbReference type="SAM" id="MobiDB-lite"/>
    </source>
</evidence>
<name>A0AAD7MJP7_9AGAR</name>
<feature type="region of interest" description="Disordered" evidence="2">
    <location>
        <begin position="192"/>
        <end position="215"/>
    </location>
</feature>
<keyword evidence="1" id="KW-0175">Coiled coil</keyword>
<sequence length="237" mass="26821">MNRPDTFSAIPCGYEPTDADMANPVVHSLCSMLKHTESKLHGIQRAKIEYEVVTNTQLSRLRLKLAEAKKQLKDARDGMREFETRVAGALCEAVIDRQNRKRLDTMQKEFSCGICLEVLNAPDVQVCTPILDSVNFAAHRARQSSGDFYELESAIEALVKAGVFQRAQAVNRVAGDYDRYFPSYRAALSSGSGVHRRSRQLQPNRSNNHFHYARRTPLSHASRRVPVNDDMWDPTAW</sequence>
<proteinExistence type="predicted"/>
<feature type="coiled-coil region" evidence="1">
    <location>
        <begin position="58"/>
        <end position="85"/>
    </location>
</feature>
<gene>
    <name evidence="3" type="ORF">B0H16DRAFT_1474286</name>
</gene>
<dbReference type="Proteomes" id="UP001215598">
    <property type="component" value="Unassembled WGS sequence"/>
</dbReference>
<reference evidence="3" key="1">
    <citation type="submission" date="2023-03" db="EMBL/GenBank/DDBJ databases">
        <title>Massive genome expansion in bonnet fungi (Mycena s.s.) driven by repeated elements and novel gene families across ecological guilds.</title>
        <authorList>
            <consortium name="Lawrence Berkeley National Laboratory"/>
            <person name="Harder C.B."/>
            <person name="Miyauchi S."/>
            <person name="Viragh M."/>
            <person name="Kuo A."/>
            <person name="Thoen E."/>
            <person name="Andreopoulos B."/>
            <person name="Lu D."/>
            <person name="Skrede I."/>
            <person name="Drula E."/>
            <person name="Henrissat B."/>
            <person name="Morin E."/>
            <person name="Kohler A."/>
            <person name="Barry K."/>
            <person name="LaButti K."/>
            <person name="Morin E."/>
            <person name="Salamov A."/>
            <person name="Lipzen A."/>
            <person name="Mereny Z."/>
            <person name="Hegedus B."/>
            <person name="Baldrian P."/>
            <person name="Stursova M."/>
            <person name="Weitz H."/>
            <person name="Taylor A."/>
            <person name="Grigoriev I.V."/>
            <person name="Nagy L.G."/>
            <person name="Martin F."/>
            <person name="Kauserud H."/>
        </authorList>
    </citation>
    <scope>NUCLEOTIDE SEQUENCE</scope>
    <source>
        <strain evidence="3">CBHHK182m</strain>
    </source>
</reference>
<keyword evidence="4" id="KW-1185">Reference proteome</keyword>
<dbReference type="EMBL" id="JARKIB010000237">
    <property type="protein sequence ID" value="KAJ7720711.1"/>
    <property type="molecule type" value="Genomic_DNA"/>
</dbReference>
<dbReference type="AlphaFoldDB" id="A0AAD7MJP7"/>
<evidence type="ECO:0000313" key="4">
    <source>
        <dbReference type="Proteomes" id="UP001215598"/>
    </source>
</evidence>
<evidence type="ECO:0000256" key="1">
    <source>
        <dbReference type="SAM" id="Coils"/>
    </source>
</evidence>
<protein>
    <submittedName>
        <fullName evidence="3">Uncharacterized protein</fullName>
    </submittedName>
</protein>
<organism evidence="3 4">
    <name type="scientific">Mycena metata</name>
    <dbReference type="NCBI Taxonomy" id="1033252"/>
    <lineage>
        <taxon>Eukaryota</taxon>
        <taxon>Fungi</taxon>
        <taxon>Dikarya</taxon>
        <taxon>Basidiomycota</taxon>
        <taxon>Agaricomycotina</taxon>
        <taxon>Agaricomycetes</taxon>
        <taxon>Agaricomycetidae</taxon>
        <taxon>Agaricales</taxon>
        <taxon>Marasmiineae</taxon>
        <taxon>Mycenaceae</taxon>
        <taxon>Mycena</taxon>
    </lineage>
</organism>
<feature type="compositionally biased region" description="Polar residues" evidence="2">
    <location>
        <begin position="200"/>
        <end position="209"/>
    </location>
</feature>
<comment type="caution">
    <text evidence="3">The sequence shown here is derived from an EMBL/GenBank/DDBJ whole genome shotgun (WGS) entry which is preliminary data.</text>
</comment>
<evidence type="ECO:0000313" key="3">
    <source>
        <dbReference type="EMBL" id="KAJ7720711.1"/>
    </source>
</evidence>